<dbReference type="InterPro" id="IPR029063">
    <property type="entry name" value="SAM-dependent_MTases_sf"/>
</dbReference>
<evidence type="ECO:0000313" key="2">
    <source>
        <dbReference type="EMBL" id="CAG8610535.1"/>
    </source>
</evidence>
<dbReference type="SUPFAM" id="SSF53335">
    <property type="entry name" value="S-adenosyl-L-methionine-dependent methyltransferases"/>
    <property type="match status" value="1"/>
</dbReference>
<keyword evidence="3" id="KW-1185">Reference proteome</keyword>
<dbReference type="AlphaFoldDB" id="A0A9N9GJK2"/>
<protein>
    <submittedName>
        <fullName evidence="2">1210_t:CDS:1</fullName>
    </submittedName>
</protein>
<comment type="caution">
    <text evidence="2">The sequence shown here is derived from an EMBL/GenBank/DDBJ whole genome shotgun (WGS) entry which is preliminary data.</text>
</comment>
<dbReference type="PANTHER" id="PTHR43591">
    <property type="entry name" value="METHYLTRANSFERASE"/>
    <property type="match status" value="1"/>
</dbReference>
<name>A0A9N9GJK2_9GLOM</name>
<sequence length="256" mass="29510">MGNSLNRNSHKPANNYEEIYEINENEKERRHLAHNILREIFGGNFSAPVRNILRTRRARVLEVGCGPGTWVLEMSSDYRGNSFIGLDMLSMFPETKPYCVEFVVGDVLKGLSYPDETFDYVFMRFLCIEFSEVQWKNYVIPELIRVLKPNGWLELMEADLNIGSGGPETTRFFNIVSAFQSKGISPSVVFRLPEFMQEIGLENVQTVRRYFPLGRSWGGRLGECGEEYLRESLAKPLEKFGKALNVKSKDRERMLE</sequence>
<evidence type="ECO:0000313" key="3">
    <source>
        <dbReference type="Proteomes" id="UP000789342"/>
    </source>
</evidence>
<dbReference type="PANTHER" id="PTHR43591:SF24">
    <property type="entry name" value="2-METHOXY-6-POLYPRENYL-1,4-BENZOQUINOL METHYLASE, MITOCHONDRIAL"/>
    <property type="match status" value="1"/>
</dbReference>
<dbReference type="CDD" id="cd02440">
    <property type="entry name" value="AdoMet_MTases"/>
    <property type="match status" value="1"/>
</dbReference>
<feature type="non-terminal residue" evidence="2">
    <location>
        <position position="256"/>
    </location>
</feature>
<dbReference type="OrthoDB" id="2013972at2759"/>
<dbReference type="EMBL" id="CAJVPV010006798">
    <property type="protein sequence ID" value="CAG8610535.1"/>
    <property type="molecule type" value="Genomic_DNA"/>
</dbReference>
<reference evidence="2" key="1">
    <citation type="submission" date="2021-06" db="EMBL/GenBank/DDBJ databases">
        <authorList>
            <person name="Kallberg Y."/>
            <person name="Tangrot J."/>
            <person name="Rosling A."/>
        </authorList>
    </citation>
    <scope>NUCLEOTIDE SEQUENCE</scope>
    <source>
        <strain evidence="2">CL551</strain>
    </source>
</reference>
<feature type="domain" description="Methyltransferase" evidence="1">
    <location>
        <begin position="60"/>
        <end position="151"/>
    </location>
</feature>
<dbReference type="Proteomes" id="UP000789342">
    <property type="component" value="Unassembled WGS sequence"/>
</dbReference>
<evidence type="ECO:0000259" key="1">
    <source>
        <dbReference type="Pfam" id="PF13649"/>
    </source>
</evidence>
<proteinExistence type="predicted"/>
<dbReference type="Pfam" id="PF13649">
    <property type="entry name" value="Methyltransf_25"/>
    <property type="match status" value="1"/>
</dbReference>
<dbReference type="GO" id="GO:0008168">
    <property type="term" value="F:methyltransferase activity"/>
    <property type="evidence" value="ECO:0007669"/>
    <property type="project" value="TreeGrafter"/>
</dbReference>
<organism evidence="2 3">
    <name type="scientific">Acaulospora morrowiae</name>
    <dbReference type="NCBI Taxonomy" id="94023"/>
    <lineage>
        <taxon>Eukaryota</taxon>
        <taxon>Fungi</taxon>
        <taxon>Fungi incertae sedis</taxon>
        <taxon>Mucoromycota</taxon>
        <taxon>Glomeromycotina</taxon>
        <taxon>Glomeromycetes</taxon>
        <taxon>Diversisporales</taxon>
        <taxon>Acaulosporaceae</taxon>
        <taxon>Acaulospora</taxon>
    </lineage>
</organism>
<dbReference type="Gene3D" id="3.40.50.150">
    <property type="entry name" value="Vaccinia Virus protein VP39"/>
    <property type="match status" value="1"/>
</dbReference>
<gene>
    <name evidence="2" type="ORF">AMORRO_LOCUS8198</name>
</gene>
<accession>A0A9N9GJK2</accession>
<dbReference type="InterPro" id="IPR041698">
    <property type="entry name" value="Methyltransf_25"/>
</dbReference>